<reference evidence="1 2" key="1">
    <citation type="journal article" date="2022" name="Nat. Ecol. Evol.">
        <title>A masculinizing supergene underlies an exaggerated male reproductive morph in a spider.</title>
        <authorList>
            <person name="Hendrickx F."/>
            <person name="De Corte Z."/>
            <person name="Sonet G."/>
            <person name="Van Belleghem S.M."/>
            <person name="Kostlbacher S."/>
            <person name="Vangestel C."/>
        </authorList>
    </citation>
    <scope>NUCLEOTIDE SEQUENCE [LARGE SCALE GENOMIC DNA]</scope>
    <source>
        <strain evidence="1">W744_W776</strain>
    </source>
</reference>
<comment type="caution">
    <text evidence="1">The sequence shown here is derived from an EMBL/GenBank/DDBJ whole genome shotgun (WGS) entry which is preliminary data.</text>
</comment>
<sequence length="75" mass="8453">MGETVHRLLGADWNSSYAVVVCVSVKRGHTLSRPPVRFRDQRPTPFAGCDYRDTLLLMPPEQRRGRNGTSSAFSF</sequence>
<dbReference type="EMBL" id="JAFNEN010000150">
    <property type="protein sequence ID" value="KAG8191880.1"/>
    <property type="molecule type" value="Genomic_DNA"/>
</dbReference>
<evidence type="ECO:0000313" key="1">
    <source>
        <dbReference type="EMBL" id="KAG8191880.1"/>
    </source>
</evidence>
<dbReference type="Proteomes" id="UP000827092">
    <property type="component" value="Unassembled WGS sequence"/>
</dbReference>
<organism evidence="1 2">
    <name type="scientific">Oedothorax gibbosus</name>
    <dbReference type="NCBI Taxonomy" id="931172"/>
    <lineage>
        <taxon>Eukaryota</taxon>
        <taxon>Metazoa</taxon>
        <taxon>Ecdysozoa</taxon>
        <taxon>Arthropoda</taxon>
        <taxon>Chelicerata</taxon>
        <taxon>Arachnida</taxon>
        <taxon>Araneae</taxon>
        <taxon>Araneomorphae</taxon>
        <taxon>Entelegynae</taxon>
        <taxon>Araneoidea</taxon>
        <taxon>Linyphiidae</taxon>
        <taxon>Erigoninae</taxon>
        <taxon>Oedothorax</taxon>
    </lineage>
</organism>
<proteinExistence type="predicted"/>
<gene>
    <name evidence="1" type="ORF">JTE90_019815</name>
</gene>
<dbReference type="AlphaFoldDB" id="A0AAV6V537"/>
<name>A0AAV6V537_9ARAC</name>
<keyword evidence="2" id="KW-1185">Reference proteome</keyword>
<evidence type="ECO:0000313" key="2">
    <source>
        <dbReference type="Proteomes" id="UP000827092"/>
    </source>
</evidence>
<protein>
    <submittedName>
        <fullName evidence="1">Uncharacterized protein</fullName>
    </submittedName>
</protein>
<accession>A0AAV6V537</accession>